<reference evidence="2" key="1">
    <citation type="submission" date="2023-07" db="EMBL/GenBank/DDBJ databases">
        <title>Chromosome-level Genome Assembly of Striped Snakehead (Channa striata).</title>
        <authorList>
            <person name="Liu H."/>
        </authorList>
    </citation>
    <scope>NUCLEOTIDE SEQUENCE</scope>
    <source>
        <strain evidence="2">Gz</strain>
        <tissue evidence="2">Muscle</tissue>
    </source>
</reference>
<evidence type="ECO:0000313" key="2">
    <source>
        <dbReference type="EMBL" id="KAK2861709.1"/>
    </source>
</evidence>
<evidence type="ECO:0000313" key="3">
    <source>
        <dbReference type="Proteomes" id="UP001187415"/>
    </source>
</evidence>
<gene>
    <name evidence="2" type="ORF">Q5P01_001242</name>
</gene>
<dbReference type="AlphaFoldDB" id="A0AA88T6X5"/>
<dbReference type="EMBL" id="JAUPFM010000001">
    <property type="protein sequence ID" value="KAK2861709.1"/>
    <property type="molecule type" value="Genomic_DNA"/>
</dbReference>
<sequence>MFGAVLEETVCSNLRKMWLFKVLVLFPLFSPFQRKTRYVSRRKQPSRRDGRIQREQGTSKTVWDSDMSHL</sequence>
<comment type="caution">
    <text evidence="2">The sequence shown here is derived from an EMBL/GenBank/DDBJ whole genome shotgun (WGS) entry which is preliminary data.</text>
</comment>
<feature type="region of interest" description="Disordered" evidence="1">
    <location>
        <begin position="40"/>
        <end position="70"/>
    </location>
</feature>
<protein>
    <submittedName>
        <fullName evidence="2">Uncharacterized protein</fullName>
    </submittedName>
</protein>
<name>A0AA88T6X5_CHASR</name>
<evidence type="ECO:0000256" key="1">
    <source>
        <dbReference type="SAM" id="MobiDB-lite"/>
    </source>
</evidence>
<organism evidence="2 3">
    <name type="scientific">Channa striata</name>
    <name type="common">Snakehead murrel</name>
    <name type="synonym">Ophicephalus striatus</name>
    <dbReference type="NCBI Taxonomy" id="64152"/>
    <lineage>
        <taxon>Eukaryota</taxon>
        <taxon>Metazoa</taxon>
        <taxon>Chordata</taxon>
        <taxon>Craniata</taxon>
        <taxon>Vertebrata</taxon>
        <taxon>Euteleostomi</taxon>
        <taxon>Actinopterygii</taxon>
        <taxon>Neopterygii</taxon>
        <taxon>Teleostei</taxon>
        <taxon>Neoteleostei</taxon>
        <taxon>Acanthomorphata</taxon>
        <taxon>Anabantaria</taxon>
        <taxon>Anabantiformes</taxon>
        <taxon>Channoidei</taxon>
        <taxon>Channidae</taxon>
        <taxon>Channa</taxon>
    </lineage>
</organism>
<proteinExistence type="predicted"/>
<keyword evidence="3" id="KW-1185">Reference proteome</keyword>
<dbReference type="Proteomes" id="UP001187415">
    <property type="component" value="Unassembled WGS sequence"/>
</dbReference>
<accession>A0AA88T6X5</accession>